<dbReference type="Gene3D" id="2.180.10.10">
    <property type="entry name" value="RHS repeat-associated core"/>
    <property type="match status" value="1"/>
</dbReference>
<feature type="transmembrane region" description="Helical" evidence="3">
    <location>
        <begin position="1398"/>
        <end position="1420"/>
    </location>
</feature>
<keyword evidence="3" id="KW-0472">Membrane</keyword>
<dbReference type="InterPro" id="IPR006530">
    <property type="entry name" value="YD"/>
</dbReference>
<feature type="transmembrane region" description="Helical" evidence="3">
    <location>
        <begin position="1427"/>
        <end position="1448"/>
    </location>
</feature>
<organism evidence="5 6">
    <name type="scientific">Pseudomonas beijingensis</name>
    <dbReference type="NCBI Taxonomy" id="2954101"/>
    <lineage>
        <taxon>Bacteria</taxon>
        <taxon>Pseudomonadati</taxon>
        <taxon>Pseudomonadota</taxon>
        <taxon>Gammaproteobacteria</taxon>
        <taxon>Pseudomonadales</taxon>
        <taxon>Pseudomonadaceae</taxon>
        <taxon>Pseudomonas</taxon>
    </lineage>
</organism>
<feature type="region of interest" description="Disordered" evidence="2">
    <location>
        <begin position="1546"/>
        <end position="1611"/>
    </location>
</feature>
<dbReference type="Proteomes" id="UP001224838">
    <property type="component" value="Chromosome"/>
</dbReference>
<dbReference type="RefSeq" id="WP_305468079.1">
    <property type="nucleotide sequence ID" value="NZ_CP117451.1"/>
</dbReference>
<accession>A0ABY9F885</accession>
<evidence type="ECO:0000313" key="6">
    <source>
        <dbReference type="Proteomes" id="UP001224838"/>
    </source>
</evidence>
<evidence type="ECO:0000313" key="5">
    <source>
        <dbReference type="EMBL" id="WLG99817.1"/>
    </source>
</evidence>
<dbReference type="Pfam" id="PF05593">
    <property type="entry name" value="RHS_repeat"/>
    <property type="match status" value="1"/>
</dbReference>
<dbReference type="NCBIfam" id="TIGR03696">
    <property type="entry name" value="Rhs_assc_core"/>
    <property type="match status" value="1"/>
</dbReference>
<keyword evidence="3" id="KW-1133">Transmembrane helix</keyword>
<dbReference type="PANTHER" id="PTHR32305:SF15">
    <property type="entry name" value="PROTEIN RHSA-RELATED"/>
    <property type="match status" value="1"/>
</dbReference>
<proteinExistence type="predicted"/>
<keyword evidence="1" id="KW-0677">Repeat</keyword>
<keyword evidence="6" id="KW-1185">Reference proteome</keyword>
<name>A0ABY9F885_9PSED</name>
<evidence type="ECO:0000259" key="4">
    <source>
        <dbReference type="Pfam" id="PF25023"/>
    </source>
</evidence>
<feature type="region of interest" description="Disordered" evidence="2">
    <location>
        <begin position="953"/>
        <end position="975"/>
    </location>
</feature>
<dbReference type="EMBL" id="CP117451">
    <property type="protein sequence ID" value="WLG99817.1"/>
    <property type="molecule type" value="Genomic_DNA"/>
</dbReference>
<evidence type="ECO:0000256" key="2">
    <source>
        <dbReference type="SAM" id="MobiDB-lite"/>
    </source>
</evidence>
<dbReference type="NCBIfam" id="TIGR01643">
    <property type="entry name" value="YD_repeat_2x"/>
    <property type="match status" value="3"/>
</dbReference>
<keyword evidence="3" id="KW-0812">Transmembrane</keyword>
<feature type="domain" description="Teneurin-like YD-shell" evidence="4">
    <location>
        <begin position="1076"/>
        <end position="1363"/>
    </location>
</feature>
<dbReference type="InterPro" id="IPR031325">
    <property type="entry name" value="RHS_repeat"/>
</dbReference>
<sequence>MTTPTSVPSNAFNFLNFILSQVDPRTGQYTCAISLPELKANNLCGPTVPLPLNFNPLNRTDSGFGKGWSLQLSHYDPNRRIISLYTGENFKVNSGPDGIEIPEKKLDSFHFHDLGNKRYRIEHKSGLVEILEVGQGQFAMPVEMRSPQGYSVTLEYAAFGTTPLLSKILNSDDTELLSLTRNGNLEIKLYPGSTQEAVFVLNILGGETRSIDLPIEDEGLPTENKGSWRFEYIPLSGLTLLKKVHTPSGGHETVTYSGTHHAFPGMSDLTLPRVQSHKLDPGFDQPVIETRYEYDRTGNNFLGHGSGVTWSDNGLDNLFRDGVVRNYRYETKEILWDAVSDKPARTTRRVFNRYHLLVLEEISQKANLPDKDDTLLVTETEYYANPLDDFSDQPAYYQLPKSITQTWRNASTTLPRYSEVVTRTYDDFGNLLVQVNANGVTETSTWYGSEEEDGCPADPQGFVRHIKSKTVTPAPSDYGDAPTLQTQYRYVEYPGVGGIGRWLALNDETLFQVVDEQPQTELRCITHEYINTPTEQWHGLLSKMLQTLHGQADTLTTTEYAYSIAPGTRTGGMVMHTQTTLIGYDDQPDAPIRKVIHEEYALPNGSKSLSTDDVGAEVLYRYDHLGRVIEETAAPNTPYQASRTYGYTLANGPEQQAHQRLLDVNGVETVTWLDGLNRVLKVERQDADGWGGDSTAFRETYRATYNHLGQLTSETRTDWEGAKDVALTTLFEYDTWGEQYKVIGADGVAQVTENDPPTQTLCSWSQSTETPPKITGKTRMTLNRFGKEDKIEALDAGDRLVSEVQLLYDGLGNCVEQIDPMGESTRFDYDLFGRVQTTTLPDYTELKRTYARHSGDELPVGLDVIANGTTTCMGLQMFDGLDRRTTLKVGPRVQQFHYKGGQLQVDTQITASQQSISYEYQLGLTGSPVSSIAPDEQSSFNYNPRSAQLTLSENTQGQHSFDYSSTGQLRHESWTEKRSGKLWETHYTHTREGRPLSRANNDGLPCTYSYDEKARPKTVTQGQISATFEYDSLGQISLITTRNAHSRQELQTRLTFDDQGRETMRQMSLSGGHPDRTISQTYRADSKLQSRHLQAGDATELLETFDYDPRGRLVQYNCEGTELPKDRYGNAIVEQLFAFDALDNITEVYTRFEDGSRDDIERFFAGDDDPCQLVRITHTHEDYPRSIELEYDEDGRLKHDENGQRLNYDSQGRLLRVTDSGGNTVSQYRYDAHNHLLGVTRQSQAETLRFYDDDSLTRTEQGERKIHLLSAADQTLGQQLQDDPEQTLLLLTDAKNSVLAESGQGELRKAVYGAYGERRPEDDLQCLLGFNGEVRDELSGWYLLGRGYRVYNPALMCFHSPDSLSPFDAGGINPYMYTAGDPINFVDPTGHANRGVNWLGFLGATLSAIGIALSIAAVVIAPPVGALAIGVTSAFTLVGVGFGVYGVYEGVAATTATRQKEREKHALSSVISGGVDVAFGLWGLWRAVGAAAKAAEAAAAQASWHAQLRKSFGVINRQQKARDAYVVARGAQDAAAAKTDDVAGATVSFRNRRTQTPDEWRGSQTSGGGMTEGPSNTAPPPLADEPVAARAPTPPPKPKPKPKTVPMEPSDTGGGGVIAAPGVRPGNGIGGIGFFDTSVGGADLSGKFTGTPKHGVGTLTRQFTAIISAVRASAA</sequence>
<dbReference type="PANTHER" id="PTHR32305">
    <property type="match status" value="1"/>
</dbReference>
<feature type="compositionally biased region" description="Polar residues" evidence="2">
    <location>
        <begin position="953"/>
        <end position="968"/>
    </location>
</feature>
<dbReference type="Pfam" id="PF25023">
    <property type="entry name" value="TEN_YD-shell"/>
    <property type="match status" value="1"/>
</dbReference>
<protein>
    <submittedName>
        <fullName evidence="5">Sugar-binding protein</fullName>
    </submittedName>
</protein>
<dbReference type="InterPro" id="IPR022385">
    <property type="entry name" value="Rhs_assc_core"/>
</dbReference>
<dbReference type="InterPro" id="IPR056823">
    <property type="entry name" value="TEN-like_YD-shell"/>
</dbReference>
<gene>
    <name evidence="5" type="ORF">PSH92_20990</name>
</gene>
<evidence type="ECO:0000256" key="3">
    <source>
        <dbReference type="SAM" id="Phobius"/>
    </source>
</evidence>
<reference evidence="5 6" key="1">
    <citation type="submission" date="2023-02" db="EMBL/GenBank/DDBJ databases">
        <title>Evolution of Hrp T3SS in non-pathogenic Pseudomonas fluorescens.</title>
        <authorList>
            <person name="Liao K."/>
            <person name="Wei H."/>
            <person name="Gu Y."/>
        </authorList>
    </citation>
    <scope>NUCLEOTIDE SEQUENCE [LARGE SCALE GENOMIC DNA]</scope>
    <source>
        <strain evidence="5 6">FP2034</strain>
    </source>
</reference>
<dbReference type="InterPro" id="IPR050708">
    <property type="entry name" value="T6SS_VgrG/RHS"/>
</dbReference>
<evidence type="ECO:0000256" key="1">
    <source>
        <dbReference type="ARBA" id="ARBA00022737"/>
    </source>
</evidence>